<evidence type="ECO:0000256" key="1">
    <source>
        <dbReference type="ARBA" id="ARBA00022679"/>
    </source>
</evidence>
<keyword evidence="2" id="KW-0012">Acyltransferase</keyword>
<protein>
    <recommendedName>
        <fullName evidence="3">N-acetyltransferase domain-containing protein</fullName>
    </recommendedName>
</protein>
<dbReference type="Pfam" id="PF00583">
    <property type="entry name" value="Acetyltransf_1"/>
    <property type="match status" value="1"/>
</dbReference>
<name>A0ABP8J8J0_9MICO</name>
<dbReference type="InterPro" id="IPR000182">
    <property type="entry name" value="GNAT_dom"/>
</dbReference>
<evidence type="ECO:0000256" key="2">
    <source>
        <dbReference type="ARBA" id="ARBA00023315"/>
    </source>
</evidence>
<sequence>MDGDGAQTSGWRVREARPVDAFAIAALHIQHERELGHAVPVGFLDEFAQAWLRDTARRTWLAEDRRGRPLGVLHGTRVQRLPSAHRPADAWFHVSLLFVSTDARGAGIGEGLLDAMLEWAEADGVTRVQLHALPGVRTVYERFGFGPPSQRLMERQITRRER</sequence>
<keyword evidence="1" id="KW-0808">Transferase</keyword>
<dbReference type="RefSeq" id="WP_159899462.1">
    <property type="nucleotide sequence ID" value="NZ_BAABFX010000005.1"/>
</dbReference>
<feature type="domain" description="N-acetyltransferase" evidence="3">
    <location>
        <begin position="11"/>
        <end position="162"/>
    </location>
</feature>
<dbReference type="EMBL" id="BAABFX010000005">
    <property type="protein sequence ID" value="GAA4386900.1"/>
    <property type="molecule type" value="Genomic_DNA"/>
</dbReference>
<dbReference type="PROSITE" id="PS51186">
    <property type="entry name" value="GNAT"/>
    <property type="match status" value="1"/>
</dbReference>
<evidence type="ECO:0000313" key="4">
    <source>
        <dbReference type="EMBL" id="GAA4386900.1"/>
    </source>
</evidence>
<evidence type="ECO:0000313" key="5">
    <source>
        <dbReference type="Proteomes" id="UP001500390"/>
    </source>
</evidence>
<comment type="caution">
    <text evidence="4">The sequence shown here is derived from an EMBL/GenBank/DDBJ whole genome shotgun (WGS) entry which is preliminary data.</text>
</comment>
<dbReference type="InterPro" id="IPR016181">
    <property type="entry name" value="Acyl_CoA_acyltransferase"/>
</dbReference>
<gene>
    <name evidence="4" type="ORF">GCM10023153_00890</name>
</gene>
<dbReference type="CDD" id="cd04301">
    <property type="entry name" value="NAT_SF"/>
    <property type="match status" value="1"/>
</dbReference>
<organism evidence="4 5">
    <name type="scientific">Ornithinibacter aureus</name>
    <dbReference type="NCBI Taxonomy" id="622664"/>
    <lineage>
        <taxon>Bacteria</taxon>
        <taxon>Bacillati</taxon>
        <taxon>Actinomycetota</taxon>
        <taxon>Actinomycetes</taxon>
        <taxon>Micrococcales</taxon>
        <taxon>Intrasporangiaceae</taxon>
        <taxon>Ornithinibacter</taxon>
    </lineage>
</organism>
<reference evidence="5" key="1">
    <citation type="journal article" date="2019" name="Int. J. Syst. Evol. Microbiol.">
        <title>The Global Catalogue of Microorganisms (GCM) 10K type strain sequencing project: providing services to taxonomists for standard genome sequencing and annotation.</title>
        <authorList>
            <consortium name="The Broad Institute Genomics Platform"/>
            <consortium name="The Broad Institute Genome Sequencing Center for Infectious Disease"/>
            <person name="Wu L."/>
            <person name="Ma J."/>
        </authorList>
    </citation>
    <scope>NUCLEOTIDE SEQUENCE [LARGE SCALE GENOMIC DNA]</scope>
    <source>
        <strain evidence="5">JCM 17738</strain>
    </source>
</reference>
<evidence type="ECO:0000259" key="3">
    <source>
        <dbReference type="PROSITE" id="PS51186"/>
    </source>
</evidence>
<dbReference type="SUPFAM" id="SSF55729">
    <property type="entry name" value="Acyl-CoA N-acyltransferases (Nat)"/>
    <property type="match status" value="1"/>
</dbReference>
<dbReference type="PANTHER" id="PTHR43877">
    <property type="entry name" value="AMINOALKYLPHOSPHONATE N-ACETYLTRANSFERASE-RELATED-RELATED"/>
    <property type="match status" value="1"/>
</dbReference>
<accession>A0ABP8J8J0</accession>
<keyword evidence="5" id="KW-1185">Reference proteome</keyword>
<proteinExistence type="predicted"/>
<dbReference type="InterPro" id="IPR050832">
    <property type="entry name" value="Bact_Acetyltransf"/>
</dbReference>
<dbReference type="Proteomes" id="UP001500390">
    <property type="component" value="Unassembled WGS sequence"/>
</dbReference>
<dbReference type="Gene3D" id="3.40.630.30">
    <property type="match status" value="1"/>
</dbReference>